<gene>
    <name evidence="3" type="ORF">GCM10009799_33760</name>
</gene>
<dbReference type="SUPFAM" id="SSF52507">
    <property type="entry name" value="Homo-oligomeric flavin-containing Cys decarboxylases, HFCD"/>
    <property type="match status" value="1"/>
</dbReference>
<dbReference type="InterPro" id="IPR003382">
    <property type="entry name" value="Flavoprotein"/>
</dbReference>
<evidence type="ECO:0000313" key="3">
    <source>
        <dbReference type="EMBL" id="GAA2003851.1"/>
    </source>
</evidence>
<name>A0ABN2TB54_9ACTN</name>
<dbReference type="InterPro" id="IPR036551">
    <property type="entry name" value="Flavin_trans-like"/>
</dbReference>
<evidence type="ECO:0000259" key="2">
    <source>
        <dbReference type="Pfam" id="PF02441"/>
    </source>
</evidence>
<dbReference type="Pfam" id="PF02441">
    <property type="entry name" value="Flavoprotein"/>
    <property type="match status" value="1"/>
</dbReference>
<reference evidence="3 4" key="1">
    <citation type="journal article" date="2019" name="Int. J. Syst. Evol. Microbiol.">
        <title>The Global Catalogue of Microorganisms (GCM) 10K type strain sequencing project: providing services to taxonomists for standard genome sequencing and annotation.</title>
        <authorList>
            <consortium name="The Broad Institute Genomics Platform"/>
            <consortium name="The Broad Institute Genome Sequencing Center for Infectious Disease"/>
            <person name="Wu L."/>
            <person name="Ma J."/>
        </authorList>
    </citation>
    <scope>NUCLEOTIDE SEQUENCE [LARGE SCALE GENOMIC DNA]</scope>
    <source>
        <strain evidence="3 4">JCM 15313</strain>
    </source>
</reference>
<accession>A0ABN2TB54</accession>
<dbReference type="RefSeq" id="WP_344163626.1">
    <property type="nucleotide sequence ID" value="NZ_BAAAPC010000014.1"/>
</dbReference>
<protein>
    <submittedName>
        <fullName evidence="3">Flavoprotein</fullName>
    </submittedName>
</protein>
<keyword evidence="1" id="KW-0472">Membrane</keyword>
<dbReference type="Proteomes" id="UP001501585">
    <property type="component" value="Unassembled WGS sequence"/>
</dbReference>
<dbReference type="Gene3D" id="3.40.50.1950">
    <property type="entry name" value="Flavin prenyltransferase-like"/>
    <property type="match status" value="1"/>
</dbReference>
<keyword evidence="4" id="KW-1185">Reference proteome</keyword>
<feature type="domain" description="Flavoprotein" evidence="2">
    <location>
        <begin position="21"/>
        <end position="168"/>
    </location>
</feature>
<evidence type="ECO:0000256" key="1">
    <source>
        <dbReference type="SAM" id="Phobius"/>
    </source>
</evidence>
<dbReference type="PANTHER" id="PTHR14359:SF6">
    <property type="entry name" value="PHOSPHOPANTOTHENOYLCYSTEINE DECARBOXYLASE"/>
    <property type="match status" value="1"/>
</dbReference>
<organism evidence="3 4">
    <name type="scientific">Nocardiopsis rhodophaea</name>
    <dbReference type="NCBI Taxonomy" id="280238"/>
    <lineage>
        <taxon>Bacteria</taxon>
        <taxon>Bacillati</taxon>
        <taxon>Actinomycetota</taxon>
        <taxon>Actinomycetes</taxon>
        <taxon>Streptosporangiales</taxon>
        <taxon>Nocardiopsidaceae</taxon>
        <taxon>Nocardiopsis</taxon>
    </lineage>
</organism>
<dbReference type="PANTHER" id="PTHR14359">
    <property type="entry name" value="HOMO-OLIGOMERIC FLAVIN CONTAINING CYS DECARBOXYLASE FAMILY"/>
    <property type="match status" value="1"/>
</dbReference>
<keyword evidence="1" id="KW-0812">Transmembrane</keyword>
<proteinExistence type="predicted"/>
<sequence>MTEADAPPASQQAPPEFGAQRLLLVGTGALVVSSLPFWLNWLRITYPALKLRLVITRSAERFVSREALTAISGRTVQLDTWPDEPTPSARHVELAEWAEAIAIYPATLHFVSRFALGLADTPTLLALQCTQVPIGLAPALPPNAERFSNYRSHVAMLQEHPNVVVLPPHATRSATTRRVEESVAPAPLSELLQHIERLRQAPGEPVEKP</sequence>
<keyword evidence="1" id="KW-1133">Transmembrane helix</keyword>
<evidence type="ECO:0000313" key="4">
    <source>
        <dbReference type="Proteomes" id="UP001501585"/>
    </source>
</evidence>
<comment type="caution">
    <text evidence="3">The sequence shown here is derived from an EMBL/GenBank/DDBJ whole genome shotgun (WGS) entry which is preliminary data.</text>
</comment>
<dbReference type="EMBL" id="BAAAPC010000014">
    <property type="protein sequence ID" value="GAA2003851.1"/>
    <property type="molecule type" value="Genomic_DNA"/>
</dbReference>
<feature type="transmembrane region" description="Helical" evidence="1">
    <location>
        <begin position="22"/>
        <end position="42"/>
    </location>
</feature>